<evidence type="ECO:0000256" key="1">
    <source>
        <dbReference type="SAM" id="MobiDB-lite"/>
    </source>
</evidence>
<sequence>MRLVMKKLFCRAHTPFSGRMDVCRHTGHESVRDSGGIIWPQTEEAWMENSMLPNQRDFSWGRKGTNLGSEEPLRKMTDEDDDSLIDDNKPL</sequence>
<comment type="caution">
    <text evidence="2">The sequence shown here is derived from an EMBL/GenBank/DDBJ whole genome shotgun (WGS) entry which is preliminary data.</text>
</comment>
<reference evidence="2 3" key="1">
    <citation type="submission" date="2019-03" db="EMBL/GenBank/DDBJ databases">
        <title>First draft genome of Liparis tanakae, snailfish: a comprehensive survey of snailfish specific genes.</title>
        <authorList>
            <person name="Kim W."/>
            <person name="Song I."/>
            <person name="Jeong J.-H."/>
            <person name="Kim D."/>
            <person name="Kim S."/>
            <person name="Ryu S."/>
            <person name="Song J.Y."/>
            <person name="Lee S.K."/>
        </authorList>
    </citation>
    <scope>NUCLEOTIDE SEQUENCE [LARGE SCALE GENOMIC DNA]</scope>
    <source>
        <tissue evidence="2">Muscle</tissue>
    </source>
</reference>
<evidence type="ECO:0000313" key="2">
    <source>
        <dbReference type="EMBL" id="TNN63529.1"/>
    </source>
</evidence>
<evidence type="ECO:0000313" key="3">
    <source>
        <dbReference type="Proteomes" id="UP000314294"/>
    </source>
</evidence>
<feature type="region of interest" description="Disordered" evidence="1">
    <location>
        <begin position="57"/>
        <end position="91"/>
    </location>
</feature>
<dbReference type="EMBL" id="SRLO01000271">
    <property type="protein sequence ID" value="TNN63529.1"/>
    <property type="molecule type" value="Genomic_DNA"/>
</dbReference>
<keyword evidence="3" id="KW-1185">Reference proteome</keyword>
<accession>A0A4Z2HCH4</accession>
<protein>
    <submittedName>
        <fullName evidence="2">Uncharacterized protein</fullName>
    </submittedName>
</protein>
<dbReference type="Proteomes" id="UP000314294">
    <property type="component" value="Unassembled WGS sequence"/>
</dbReference>
<gene>
    <name evidence="2" type="ORF">EYF80_026271</name>
</gene>
<dbReference type="AlphaFoldDB" id="A0A4Z2HCH4"/>
<organism evidence="2 3">
    <name type="scientific">Liparis tanakae</name>
    <name type="common">Tanaka's snailfish</name>
    <dbReference type="NCBI Taxonomy" id="230148"/>
    <lineage>
        <taxon>Eukaryota</taxon>
        <taxon>Metazoa</taxon>
        <taxon>Chordata</taxon>
        <taxon>Craniata</taxon>
        <taxon>Vertebrata</taxon>
        <taxon>Euteleostomi</taxon>
        <taxon>Actinopterygii</taxon>
        <taxon>Neopterygii</taxon>
        <taxon>Teleostei</taxon>
        <taxon>Neoteleostei</taxon>
        <taxon>Acanthomorphata</taxon>
        <taxon>Eupercaria</taxon>
        <taxon>Perciformes</taxon>
        <taxon>Cottioidei</taxon>
        <taxon>Cottales</taxon>
        <taxon>Liparidae</taxon>
        <taxon>Liparis</taxon>
    </lineage>
</organism>
<proteinExistence type="predicted"/>
<name>A0A4Z2HCH4_9TELE</name>